<dbReference type="Pfam" id="PF00498">
    <property type="entry name" value="FHA"/>
    <property type="match status" value="1"/>
</dbReference>
<evidence type="ECO:0000313" key="3">
    <source>
        <dbReference type="EMBL" id="TMW60377.1"/>
    </source>
</evidence>
<feature type="compositionally biased region" description="Basic and acidic residues" evidence="1">
    <location>
        <begin position="74"/>
        <end position="96"/>
    </location>
</feature>
<dbReference type="InterPro" id="IPR050923">
    <property type="entry name" value="Cell_Proc_Reg/RNA_Proc"/>
</dbReference>
<dbReference type="OrthoDB" id="444265at2759"/>
<dbReference type="AlphaFoldDB" id="A0A8K1FI33"/>
<dbReference type="SMART" id="SM00240">
    <property type="entry name" value="FHA"/>
    <property type="match status" value="1"/>
</dbReference>
<evidence type="ECO:0000256" key="1">
    <source>
        <dbReference type="SAM" id="MobiDB-lite"/>
    </source>
</evidence>
<feature type="compositionally biased region" description="Basic residues" evidence="1">
    <location>
        <begin position="25"/>
        <end position="40"/>
    </location>
</feature>
<proteinExistence type="predicted"/>
<comment type="caution">
    <text evidence="3">The sequence shown here is derived from an EMBL/GenBank/DDBJ whole genome shotgun (WGS) entry which is preliminary data.</text>
</comment>
<dbReference type="PANTHER" id="PTHR23308">
    <property type="entry name" value="NUCLEAR INHIBITOR OF PROTEIN PHOSPHATASE-1"/>
    <property type="match status" value="1"/>
</dbReference>
<feature type="domain" description="FHA" evidence="2">
    <location>
        <begin position="169"/>
        <end position="233"/>
    </location>
</feature>
<feature type="region of interest" description="Disordered" evidence="1">
    <location>
        <begin position="1"/>
        <end position="105"/>
    </location>
</feature>
<name>A0A8K1FI33_PYTOL</name>
<keyword evidence="4" id="KW-1185">Reference proteome</keyword>
<gene>
    <name evidence="3" type="ORF">Poli38472_000419</name>
</gene>
<reference evidence="3" key="1">
    <citation type="submission" date="2019-03" db="EMBL/GenBank/DDBJ databases">
        <title>Long read genome sequence of the mycoparasitic Pythium oligandrum ATCC 38472 isolated from sugarbeet rhizosphere.</title>
        <authorList>
            <person name="Gaulin E."/>
        </authorList>
    </citation>
    <scope>NUCLEOTIDE SEQUENCE</scope>
    <source>
        <strain evidence="3">ATCC 38472_TT</strain>
    </source>
</reference>
<dbReference type="Proteomes" id="UP000794436">
    <property type="component" value="Unassembled WGS sequence"/>
</dbReference>
<dbReference type="SUPFAM" id="SSF49879">
    <property type="entry name" value="SMAD/FHA domain"/>
    <property type="match status" value="1"/>
</dbReference>
<dbReference type="FunFam" id="2.60.200.20:FF:000060">
    <property type="entry name" value="Probable serine/threonine-protein kinase DDB_G0280133"/>
    <property type="match status" value="1"/>
</dbReference>
<dbReference type="InterPro" id="IPR008984">
    <property type="entry name" value="SMAD_FHA_dom_sf"/>
</dbReference>
<dbReference type="InterPro" id="IPR000253">
    <property type="entry name" value="FHA_dom"/>
</dbReference>
<sequence>MPRRSSSRSASRSPPRRRHDDTRRRRDSRSRSPPRRRRSRSPSAEHARRPTRSRSRGRPPKGGRASRSRSPPRRRNDDKKTKDFTHLIEWGKQEDNKESDEPELPVEKPNFGLSGALAKDQATGNVQNGVVMKWSEPPEARVPTRRFRLYVFKNDDMIETLHVHRKSAFLIGRDKDVADILTEHGSCSKQHAVLQYRLFQKPTKDGLDYEQVVRPYIMDLNSTNGTLLNGKPIESARYIELKVKDVLKFGESTREYVLMDAS</sequence>
<organism evidence="3 4">
    <name type="scientific">Pythium oligandrum</name>
    <name type="common">Mycoparasitic fungus</name>
    <dbReference type="NCBI Taxonomy" id="41045"/>
    <lineage>
        <taxon>Eukaryota</taxon>
        <taxon>Sar</taxon>
        <taxon>Stramenopiles</taxon>
        <taxon>Oomycota</taxon>
        <taxon>Peronosporomycetes</taxon>
        <taxon>Pythiales</taxon>
        <taxon>Pythiaceae</taxon>
        <taxon>Pythium</taxon>
    </lineage>
</organism>
<dbReference type="Gene3D" id="2.60.200.20">
    <property type="match status" value="1"/>
</dbReference>
<dbReference type="EMBL" id="SPLM01000108">
    <property type="protein sequence ID" value="TMW60377.1"/>
    <property type="molecule type" value="Genomic_DNA"/>
</dbReference>
<accession>A0A8K1FI33</accession>
<protein>
    <recommendedName>
        <fullName evidence="2">FHA domain-containing protein</fullName>
    </recommendedName>
</protein>
<evidence type="ECO:0000259" key="2">
    <source>
        <dbReference type="PROSITE" id="PS50006"/>
    </source>
</evidence>
<evidence type="ECO:0000313" key="4">
    <source>
        <dbReference type="Proteomes" id="UP000794436"/>
    </source>
</evidence>
<dbReference type="PROSITE" id="PS50006">
    <property type="entry name" value="FHA_DOMAIN"/>
    <property type="match status" value="1"/>
</dbReference>
<feature type="compositionally biased region" description="Basic residues" evidence="1">
    <location>
        <begin position="49"/>
        <end position="73"/>
    </location>
</feature>